<feature type="domain" description="Peptidase M3A/M3B catalytic" evidence="7">
    <location>
        <begin position="210"/>
        <end position="580"/>
    </location>
</feature>
<keyword evidence="3 6" id="KW-0378">Hydrolase</keyword>
<evidence type="ECO:0000256" key="6">
    <source>
        <dbReference type="RuleBase" id="RU003435"/>
    </source>
</evidence>
<dbReference type="InterPro" id="IPR013647">
    <property type="entry name" value="OligopepF_N_dom"/>
</dbReference>
<dbReference type="GO" id="GO:0004181">
    <property type="term" value="F:metallocarboxypeptidase activity"/>
    <property type="evidence" value="ECO:0007669"/>
    <property type="project" value="InterPro"/>
</dbReference>
<dbReference type="Gene3D" id="1.20.140.70">
    <property type="entry name" value="Oligopeptidase f, N-terminal domain"/>
    <property type="match status" value="1"/>
</dbReference>
<comment type="cofactor">
    <cofactor evidence="6">
        <name>Zn(2+)</name>
        <dbReference type="ChEBI" id="CHEBI:29105"/>
    </cofactor>
    <text evidence="6">Binds 1 zinc ion.</text>
</comment>
<evidence type="ECO:0000256" key="5">
    <source>
        <dbReference type="ARBA" id="ARBA00023049"/>
    </source>
</evidence>
<protein>
    <submittedName>
        <fullName evidence="9">Oligoendopeptidase F</fullName>
    </submittedName>
</protein>
<keyword evidence="5 6" id="KW-0482">Metalloprotease</keyword>
<evidence type="ECO:0000313" key="10">
    <source>
        <dbReference type="Proteomes" id="UP000051992"/>
    </source>
</evidence>
<dbReference type="InterPro" id="IPR011977">
    <property type="entry name" value="Pept_M3B_clade3"/>
</dbReference>
<evidence type="ECO:0000259" key="7">
    <source>
        <dbReference type="Pfam" id="PF01432"/>
    </source>
</evidence>
<dbReference type="SUPFAM" id="SSF55486">
    <property type="entry name" value="Metalloproteases ('zincins'), catalytic domain"/>
    <property type="match status" value="1"/>
</dbReference>
<evidence type="ECO:0000259" key="8">
    <source>
        <dbReference type="Pfam" id="PF08439"/>
    </source>
</evidence>
<evidence type="ECO:0000313" key="9">
    <source>
        <dbReference type="EMBL" id="KRN46416.1"/>
    </source>
</evidence>
<evidence type="ECO:0000256" key="1">
    <source>
        <dbReference type="ARBA" id="ARBA00022670"/>
    </source>
</evidence>
<dbReference type="InterPro" id="IPR001567">
    <property type="entry name" value="Pept_M3A_M3B_dom"/>
</dbReference>
<evidence type="ECO:0000256" key="4">
    <source>
        <dbReference type="ARBA" id="ARBA00022833"/>
    </source>
</evidence>
<reference evidence="9 10" key="1">
    <citation type="journal article" date="2015" name="Genome Announc.">
        <title>Expanding the biotechnology potential of lactobacilli through comparative genomics of 213 strains and associated genera.</title>
        <authorList>
            <person name="Sun Z."/>
            <person name="Harris H.M."/>
            <person name="McCann A."/>
            <person name="Guo C."/>
            <person name="Argimon S."/>
            <person name="Zhang W."/>
            <person name="Yang X."/>
            <person name="Jeffery I.B."/>
            <person name="Cooney J.C."/>
            <person name="Kagawa T.F."/>
            <person name="Liu W."/>
            <person name="Song Y."/>
            <person name="Salvetti E."/>
            <person name="Wrobel A."/>
            <person name="Rasinkangas P."/>
            <person name="Parkhill J."/>
            <person name="Rea M.C."/>
            <person name="O'Sullivan O."/>
            <person name="Ritari J."/>
            <person name="Douillard F.P."/>
            <person name="Paul Ross R."/>
            <person name="Yang R."/>
            <person name="Briner A.E."/>
            <person name="Felis G.E."/>
            <person name="de Vos W.M."/>
            <person name="Barrangou R."/>
            <person name="Klaenhammer T.R."/>
            <person name="Caufield P.W."/>
            <person name="Cui Y."/>
            <person name="Zhang H."/>
            <person name="O'Toole P.W."/>
        </authorList>
    </citation>
    <scope>NUCLEOTIDE SEQUENCE [LARGE SCALE GENOMIC DNA]</scope>
    <source>
        <strain evidence="9 10">DSM 20410</strain>
    </source>
</reference>
<dbReference type="PANTHER" id="PTHR34217">
    <property type="entry name" value="METAL-DEPENDENT CARBOXYPEPTIDASE"/>
    <property type="match status" value="1"/>
</dbReference>
<dbReference type="InterPro" id="IPR034006">
    <property type="entry name" value="M3B_PepF_2"/>
</dbReference>
<dbReference type="CDD" id="cd09607">
    <property type="entry name" value="M3B_PepF"/>
    <property type="match status" value="1"/>
</dbReference>
<comment type="caution">
    <text evidence="9">The sequence shown here is derived from an EMBL/GenBank/DDBJ whole genome shotgun (WGS) entry which is preliminary data.</text>
</comment>
<dbReference type="OrthoDB" id="9769691at2"/>
<comment type="similarity">
    <text evidence="6">Belongs to the peptidase M3 family.</text>
</comment>
<keyword evidence="10" id="KW-1185">Reference proteome</keyword>
<accession>A0A0R2H0H1</accession>
<gene>
    <name evidence="9" type="ORF">IV50_GL000689</name>
</gene>
<organism evidence="9 10">
    <name type="scientific">Weissella viridescens</name>
    <name type="common">Lactobacillus viridescens</name>
    <dbReference type="NCBI Taxonomy" id="1629"/>
    <lineage>
        <taxon>Bacteria</taxon>
        <taxon>Bacillati</taxon>
        <taxon>Bacillota</taxon>
        <taxon>Bacilli</taxon>
        <taxon>Lactobacillales</taxon>
        <taxon>Lactobacillaceae</taxon>
        <taxon>Weissella</taxon>
    </lineage>
</organism>
<dbReference type="Proteomes" id="UP000051992">
    <property type="component" value="Unassembled WGS sequence"/>
</dbReference>
<dbReference type="NCBIfam" id="TIGR02290">
    <property type="entry name" value="M3_fam_3"/>
    <property type="match status" value="1"/>
</dbReference>
<keyword evidence="2 6" id="KW-0479">Metal-binding</keyword>
<dbReference type="EMBL" id="JQBM01000002">
    <property type="protein sequence ID" value="KRN46416.1"/>
    <property type="molecule type" value="Genomic_DNA"/>
</dbReference>
<dbReference type="Gene3D" id="1.10.1370.20">
    <property type="entry name" value="Oligoendopeptidase f, C-terminal domain"/>
    <property type="match status" value="1"/>
</dbReference>
<dbReference type="Pfam" id="PF08439">
    <property type="entry name" value="Peptidase_M3_N"/>
    <property type="match status" value="1"/>
</dbReference>
<dbReference type="InterPro" id="IPR042088">
    <property type="entry name" value="OligoPept_F_C"/>
</dbReference>
<proteinExistence type="inferred from homology"/>
<dbReference type="InterPro" id="IPR001333">
    <property type="entry name" value="Peptidase_M32_Taq"/>
</dbReference>
<dbReference type="AlphaFoldDB" id="A0A0R2H0H1"/>
<dbReference type="GO" id="GO:0046872">
    <property type="term" value="F:metal ion binding"/>
    <property type="evidence" value="ECO:0007669"/>
    <property type="project" value="UniProtKB-UniRule"/>
</dbReference>
<dbReference type="GO" id="GO:0006508">
    <property type="term" value="P:proteolysis"/>
    <property type="evidence" value="ECO:0007669"/>
    <property type="project" value="UniProtKB-KW"/>
</dbReference>
<sequence>MAYSENWNLEGIYPGGVTGEAFQTKLATIQSQIEDLTHAVASYQPTQDNDFKELINLTSLVQTLESGLKTVNTYINGLISADYTNPTYRPYDNKVQALAAAYNQPLNAYKALLAEFDDATFAKILADPALTDVAFTLNEMRHSAQRLGDASTEALLDQLRLDGIKAWSSHYDVVASTLSMPFTDEHGATKTISAGQALNMLDGYPDNQARAGLMDGYEKMWGDAQTITADTLNHLAGARLTEQKAHHYDNYLEQPLELNRMSQETLDAMWQVVDANKDMFKAYFARKAELLGLDSIGWQDQVAPLTHVGDYQPHSLSYDDAANFIVQNFGKYSQKMADFAQSAFDNHWIEAEDRPGKQPGGWMDTLPDIHESRIFLTFTGSVNDAATIAHELGHAFHSSLLTDLPVWRDDYAMNVAETASTFAEMLIADANVQQAQSDAEKVVLLDAKMTNPVAMFMNIRARFLFENKFYQERENGYVPAERLNEIMDVAQAEAFDDILDKRHPHFWSSKLHFYIDDIPFYNFPYTFGYLFSSGIYAWAQSQKDFEASYISLLRDTANMSTEELAKKHLGVDLTEPDFWQAGADLIKQDIDEFISLSDQFVK</sequence>
<dbReference type="PATRIC" id="fig|1629.5.peg.694"/>
<dbReference type="GO" id="GO:0004222">
    <property type="term" value="F:metalloendopeptidase activity"/>
    <property type="evidence" value="ECO:0007669"/>
    <property type="project" value="InterPro"/>
</dbReference>
<evidence type="ECO:0000256" key="3">
    <source>
        <dbReference type="ARBA" id="ARBA00022801"/>
    </source>
</evidence>
<feature type="domain" description="Oligopeptidase F N-terminal" evidence="8">
    <location>
        <begin position="113"/>
        <end position="177"/>
    </location>
</feature>
<keyword evidence="1 6" id="KW-0645">Protease</keyword>
<evidence type="ECO:0000256" key="2">
    <source>
        <dbReference type="ARBA" id="ARBA00022723"/>
    </source>
</evidence>
<dbReference type="PANTHER" id="PTHR34217:SF1">
    <property type="entry name" value="CARBOXYPEPTIDASE 1"/>
    <property type="match status" value="1"/>
</dbReference>
<dbReference type="Pfam" id="PF01432">
    <property type="entry name" value="Peptidase_M3"/>
    <property type="match status" value="1"/>
</dbReference>
<dbReference type="RefSeq" id="WP_057745104.1">
    <property type="nucleotide sequence ID" value="NZ_BJLU01000004.1"/>
</dbReference>
<keyword evidence="4 6" id="KW-0862">Zinc</keyword>
<name>A0A0R2H0H1_WEIVI</name>